<evidence type="ECO:0000313" key="2">
    <source>
        <dbReference type="EMBL" id="GHF27561.1"/>
    </source>
</evidence>
<name>A0ABQ3JEW8_9PSEU</name>
<accession>A0ABQ3JEW8</accession>
<sequence length="289" mass="29590">MTATLDAAPVERWSVPFHRLFRAELRWIFRRPRTLIVLGLLALIPVIIGIGLTIAANNDAQAGGGGGGGDSLLTAAAGNALVLPLATLGVTLNLMLPLITAMSAGDALAGESSVGTLRGLLLAPVSRGRLLLMKALGVATFTLAAALLMAVVAMATGLVINGTGSLFTLSGNTLSVVDALGRVALAAAWVTLQLWAVGAIALAISACTEHPMLVVVSILAGVVVSSVLLLLSAVDWLHPFLLPQSWTAIADILRDPIPADQLGEGAIRAACYVVIGLSLAYARLSTKDG</sequence>
<dbReference type="PANTHER" id="PTHR37305:SF1">
    <property type="entry name" value="MEMBRANE PROTEIN"/>
    <property type="match status" value="1"/>
</dbReference>
<evidence type="ECO:0000256" key="1">
    <source>
        <dbReference type="SAM" id="Phobius"/>
    </source>
</evidence>
<organism evidence="2 3">
    <name type="scientific">Amycolatopsis deserti</name>
    <dbReference type="NCBI Taxonomy" id="185696"/>
    <lineage>
        <taxon>Bacteria</taxon>
        <taxon>Bacillati</taxon>
        <taxon>Actinomycetota</taxon>
        <taxon>Actinomycetes</taxon>
        <taxon>Pseudonocardiales</taxon>
        <taxon>Pseudonocardiaceae</taxon>
        <taxon>Amycolatopsis</taxon>
    </lineage>
</organism>
<feature type="transmembrane region" description="Helical" evidence="1">
    <location>
        <begin position="76"/>
        <end position="96"/>
    </location>
</feature>
<evidence type="ECO:0000313" key="3">
    <source>
        <dbReference type="Proteomes" id="UP000605897"/>
    </source>
</evidence>
<feature type="transmembrane region" description="Helical" evidence="1">
    <location>
        <begin position="35"/>
        <end position="56"/>
    </location>
</feature>
<keyword evidence="3" id="KW-1185">Reference proteome</keyword>
<dbReference type="Pfam" id="PF12679">
    <property type="entry name" value="ABC2_membrane_2"/>
    <property type="match status" value="1"/>
</dbReference>
<gene>
    <name evidence="2" type="ORF">GCM10017786_72270</name>
</gene>
<feature type="transmembrane region" description="Helical" evidence="1">
    <location>
        <begin position="180"/>
        <end position="205"/>
    </location>
</feature>
<dbReference type="EMBL" id="BNAU01000012">
    <property type="protein sequence ID" value="GHF27561.1"/>
    <property type="molecule type" value="Genomic_DNA"/>
</dbReference>
<proteinExistence type="predicted"/>
<keyword evidence="1" id="KW-0472">Membrane</keyword>
<feature type="transmembrane region" description="Helical" evidence="1">
    <location>
        <begin position="136"/>
        <end position="160"/>
    </location>
</feature>
<dbReference type="Proteomes" id="UP000605897">
    <property type="component" value="Unassembled WGS sequence"/>
</dbReference>
<dbReference type="PANTHER" id="PTHR37305">
    <property type="entry name" value="INTEGRAL MEMBRANE PROTEIN-RELATED"/>
    <property type="match status" value="1"/>
</dbReference>
<protein>
    <submittedName>
        <fullName evidence="2">Membrane protein</fullName>
    </submittedName>
</protein>
<keyword evidence="1" id="KW-0812">Transmembrane</keyword>
<feature type="transmembrane region" description="Helical" evidence="1">
    <location>
        <begin position="265"/>
        <end position="284"/>
    </location>
</feature>
<dbReference type="RefSeq" id="WP_191249137.1">
    <property type="nucleotide sequence ID" value="NZ_BNAU01000012.1"/>
</dbReference>
<feature type="transmembrane region" description="Helical" evidence="1">
    <location>
        <begin position="212"/>
        <end position="234"/>
    </location>
</feature>
<reference evidence="3" key="1">
    <citation type="journal article" date="2019" name="Int. J. Syst. Evol. Microbiol.">
        <title>The Global Catalogue of Microorganisms (GCM) 10K type strain sequencing project: providing services to taxonomists for standard genome sequencing and annotation.</title>
        <authorList>
            <consortium name="The Broad Institute Genomics Platform"/>
            <consortium name="The Broad Institute Genome Sequencing Center for Infectious Disease"/>
            <person name="Wu L."/>
            <person name="Ma J."/>
        </authorList>
    </citation>
    <scope>NUCLEOTIDE SEQUENCE [LARGE SCALE GENOMIC DNA]</scope>
    <source>
        <strain evidence="3">CGMCC 4.7677</strain>
    </source>
</reference>
<keyword evidence="1" id="KW-1133">Transmembrane helix</keyword>
<comment type="caution">
    <text evidence="2">The sequence shown here is derived from an EMBL/GenBank/DDBJ whole genome shotgun (WGS) entry which is preliminary data.</text>
</comment>